<gene>
    <name evidence="1" type="ORF">BC748_0132</name>
</gene>
<dbReference type="Pfam" id="PF10043">
    <property type="entry name" value="DUF2279"/>
    <property type="match status" value="1"/>
</dbReference>
<accession>A0A4R6QJ73</accession>
<dbReference type="Proteomes" id="UP000295260">
    <property type="component" value="Unassembled WGS sequence"/>
</dbReference>
<evidence type="ECO:0000313" key="2">
    <source>
        <dbReference type="Proteomes" id="UP000295260"/>
    </source>
</evidence>
<keyword evidence="1" id="KW-0449">Lipoprotein</keyword>
<keyword evidence="2" id="KW-1185">Reference proteome</keyword>
<protein>
    <submittedName>
        <fullName evidence="1">Putative lipoprotein DUF2279</fullName>
    </submittedName>
</protein>
<reference evidence="1 2" key="1">
    <citation type="submission" date="2019-03" db="EMBL/GenBank/DDBJ databases">
        <title>Genomic Encyclopedia of Archaeal and Bacterial Type Strains, Phase II (KMG-II): from individual species to whole genera.</title>
        <authorList>
            <person name="Goeker M."/>
        </authorList>
    </citation>
    <scope>NUCLEOTIDE SEQUENCE [LARGE SCALE GENOMIC DNA]</scope>
    <source>
        <strain evidence="1 2">DSM 25687</strain>
    </source>
</reference>
<dbReference type="AlphaFoldDB" id="A0A4R6QJ73"/>
<dbReference type="EMBL" id="SNXR01000002">
    <property type="protein sequence ID" value="TDP61718.1"/>
    <property type="molecule type" value="Genomic_DNA"/>
</dbReference>
<sequence length="317" mass="35734">MAERSRNETIVLKIRNILFFLFFIGFCFKAKAQNNFDNFFKPSDSLNKQRLNTVIVSEAIVGSATLIALNQAWYADYPRSDFHFINDNAEWLQMDKAGHVFSAYHLGSFGSNALKWSGADKKSQLLYGSTLGLTFLTAVEVFDGFSANWGASLGDVAANVSGTALFVSQEMLWEEQRIVPKFSFHTTPYASARPNVLGSSLPEQILKDYNGQTYWLSANIHSFFKSSKTIPKWLNVAVGYGAEGMITGKDEFVNTVFLPTDERYRQFYLSLDIDLTKIETKSHFVKTILTVFNTIKIPAPTFEINGLGGTKFHFLYF</sequence>
<proteinExistence type="predicted"/>
<organism evidence="1 2">
    <name type="scientific">Flavobacterium dankookense</name>
    <dbReference type="NCBI Taxonomy" id="706186"/>
    <lineage>
        <taxon>Bacteria</taxon>
        <taxon>Pseudomonadati</taxon>
        <taxon>Bacteroidota</taxon>
        <taxon>Flavobacteriia</taxon>
        <taxon>Flavobacteriales</taxon>
        <taxon>Flavobacteriaceae</taxon>
        <taxon>Flavobacterium</taxon>
    </lineage>
</organism>
<name>A0A4R6QJ73_9FLAO</name>
<evidence type="ECO:0000313" key="1">
    <source>
        <dbReference type="EMBL" id="TDP61718.1"/>
    </source>
</evidence>
<comment type="caution">
    <text evidence="1">The sequence shown here is derived from an EMBL/GenBank/DDBJ whole genome shotgun (WGS) entry which is preliminary data.</text>
</comment>
<dbReference type="InterPro" id="IPR018736">
    <property type="entry name" value="DUF2279_periplasmic_lipo"/>
</dbReference>